<proteinExistence type="predicted"/>
<dbReference type="RefSeq" id="WP_345533891.1">
    <property type="nucleotide sequence ID" value="NZ_BAABLD010000011.1"/>
</dbReference>
<dbReference type="CDD" id="cd07043">
    <property type="entry name" value="STAS_anti-anti-sigma_factors"/>
    <property type="match status" value="1"/>
</dbReference>
<sequence>MSDFTLRQDGKGRVAAIGDMTIFHAHQMKEALMTELGANERLEVDLSEVSDIDTAGLQQLLLLHKEAAHGNKPLRFQGHSPAVQQAVQMLKLEALLGPTVSVVWS</sequence>
<dbReference type="InterPro" id="IPR036513">
    <property type="entry name" value="STAS_dom_sf"/>
</dbReference>
<name>A0ABP9QXA7_9RHOO</name>
<accession>A0ABP9QXA7</accession>
<dbReference type="InterPro" id="IPR058548">
    <property type="entry name" value="MlaB-like_STAS"/>
</dbReference>
<dbReference type="Pfam" id="PF13466">
    <property type="entry name" value="STAS_2"/>
    <property type="match status" value="1"/>
</dbReference>
<dbReference type="SUPFAM" id="SSF52091">
    <property type="entry name" value="SpoIIaa-like"/>
    <property type="match status" value="1"/>
</dbReference>
<dbReference type="InterPro" id="IPR052746">
    <property type="entry name" value="MlaB_ABC_Transporter"/>
</dbReference>
<reference evidence="3" key="1">
    <citation type="journal article" date="2019" name="Int. J. Syst. Evol. Microbiol.">
        <title>The Global Catalogue of Microorganisms (GCM) 10K type strain sequencing project: providing services to taxonomists for standard genome sequencing and annotation.</title>
        <authorList>
            <consortium name="The Broad Institute Genomics Platform"/>
            <consortium name="The Broad Institute Genome Sequencing Center for Infectious Disease"/>
            <person name="Wu L."/>
            <person name="Ma J."/>
        </authorList>
    </citation>
    <scope>NUCLEOTIDE SEQUENCE [LARGE SCALE GENOMIC DNA]</scope>
    <source>
        <strain evidence="3">JCM 18715</strain>
    </source>
</reference>
<dbReference type="Proteomes" id="UP001500547">
    <property type="component" value="Unassembled WGS sequence"/>
</dbReference>
<dbReference type="PANTHER" id="PTHR35849:SF2">
    <property type="entry name" value="BLR2341 PROTEIN"/>
    <property type="match status" value="1"/>
</dbReference>
<comment type="caution">
    <text evidence="2">The sequence shown here is derived from an EMBL/GenBank/DDBJ whole genome shotgun (WGS) entry which is preliminary data.</text>
</comment>
<gene>
    <name evidence="2" type="ORF">GCM10025770_29800</name>
</gene>
<dbReference type="Gene3D" id="3.30.750.24">
    <property type="entry name" value="STAS domain"/>
    <property type="match status" value="1"/>
</dbReference>
<evidence type="ECO:0000313" key="3">
    <source>
        <dbReference type="Proteomes" id="UP001500547"/>
    </source>
</evidence>
<keyword evidence="3" id="KW-1185">Reference proteome</keyword>
<dbReference type="EMBL" id="BAABLD010000011">
    <property type="protein sequence ID" value="GAA5168959.1"/>
    <property type="molecule type" value="Genomic_DNA"/>
</dbReference>
<feature type="domain" description="MlaB-like STAS" evidence="1">
    <location>
        <begin position="18"/>
        <end position="92"/>
    </location>
</feature>
<evidence type="ECO:0000259" key="1">
    <source>
        <dbReference type="Pfam" id="PF13466"/>
    </source>
</evidence>
<protein>
    <recommendedName>
        <fullName evidence="1">MlaB-like STAS domain-containing protein</fullName>
    </recommendedName>
</protein>
<dbReference type="PANTHER" id="PTHR35849">
    <property type="entry name" value="BLR2341 PROTEIN"/>
    <property type="match status" value="1"/>
</dbReference>
<organism evidence="2 3">
    <name type="scientific">Viridibacterium curvum</name>
    <dbReference type="NCBI Taxonomy" id="1101404"/>
    <lineage>
        <taxon>Bacteria</taxon>
        <taxon>Pseudomonadati</taxon>
        <taxon>Pseudomonadota</taxon>
        <taxon>Betaproteobacteria</taxon>
        <taxon>Rhodocyclales</taxon>
        <taxon>Rhodocyclaceae</taxon>
        <taxon>Viridibacterium</taxon>
    </lineage>
</organism>
<evidence type="ECO:0000313" key="2">
    <source>
        <dbReference type="EMBL" id="GAA5168959.1"/>
    </source>
</evidence>